<dbReference type="InterPro" id="IPR039307">
    <property type="entry name" value="LORELEI-like"/>
</dbReference>
<dbReference type="Pfam" id="PF26578">
    <property type="entry name" value="LLG1"/>
    <property type="match status" value="1"/>
</dbReference>
<protein>
    <recommendedName>
        <fullName evidence="2">GPI-anchored protein LLG1-like domain-containing protein</fullName>
    </recommendedName>
</protein>
<sequence>MGARSSSLLVLLFLAAAGYAAAAAVAGEDPGQFGRRLLQSSQSCSTDFSKVDYSSVTRVCKAPFPTSACCPAFTSLACKYKSQVNDFSTTCPINFIAYLNFAGPYQDGVFVGRCTKGTSLC</sequence>
<dbReference type="KEGG" id="smo:SELMODRAFT_412115"/>
<feature type="chain" id="PRO_5003121871" description="GPI-anchored protein LLG1-like domain-containing protein" evidence="1">
    <location>
        <begin position="23"/>
        <end position="121"/>
    </location>
</feature>
<dbReference type="InParanoid" id="D8RK41"/>
<keyword evidence="4" id="KW-1185">Reference proteome</keyword>
<dbReference type="AlphaFoldDB" id="D8RK41"/>
<dbReference type="PANTHER" id="PTHR31533:SF28">
    <property type="entry name" value="BIFUNCTIONAL INHIBITOR_PLANT LIPID TRANSFER PROTEIN_SEED STORAGE HELICAL DOMAIN-CONTAINING PROTEIN"/>
    <property type="match status" value="1"/>
</dbReference>
<accession>D8RK41</accession>
<dbReference type="PANTHER" id="PTHR31533">
    <property type="entry name" value="GPI-ANCHORED PROTEIN LLG1-RELATED-RELATED"/>
    <property type="match status" value="1"/>
</dbReference>
<evidence type="ECO:0000256" key="1">
    <source>
        <dbReference type="SAM" id="SignalP"/>
    </source>
</evidence>
<dbReference type="FunCoup" id="D8RK41">
    <property type="interactions" value="1140"/>
</dbReference>
<dbReference type="eggNOG" id="ENOG502S17V">
    <property type="taxonomic scope" value="Eukaryota"/>
</dbReference>
<keyword evidence="1" id="KW-0732">Signal</keyword>
<dbReference type="OMA" id="TRTTCKE"/>
<dbReference type="Proteomes" id="UP000001514">
    <property type="component" value="Unassembled WGS sequence"/>
</dbReference>
<dbReference type="EMBL" id="GL377582">
    <property type="protein sequence ID" value="EFJ27168.1"/>
    <property type="molecule type" value="Genomic_DNA"/>
</dbReference>
<reference evidence="3 4" key="1">
    <citation type="journal article" date="2011" name="Science">
        <title>The Selaginella genome identifies genetic changes associated with the evolution of vascular plants.</title>
        <authorList>
            <person name="Banks J.A."/>
            <person name="Nishiyama T."/>
            <person name="Hasebe M."/>
            <person name="Bowman J.L."/>
            <person name="Gribskov M."/>
            <person name="dePamphilis C."/>
            <person name="Albert V.A."/>
            <person name="Aono N."/>
            <person name="Aoyama T."/>
            <person name="Ambrose B.A."/>
            <person name="Ashton N.W."/>
            <person name="Axtell M.J."/>
            <person name="Barker E."/>
            <person name="Barker M.S."/>
            <person name="Bennetzen J.L."/>
            <person name="Bonawitz N.D."/>
            <person name="Chapple C."/>
            <person name="Cheng C."/>
            <person name="Correa L.G."/>
            <person name="Dacre M."/>
            <person name="DeBarry J."/>
            <person name="Dreyer I."/>
            <person name="Elias M."/>
            <person name="Engstrom E.M."/>
            <person name="Estelle M."/>
            <person name="Feng L."/>
            <person name="Finet C."/>
            <person name="Floyd S.K."/>
            <person name="Frommer W.B."/>
            <person name="Fujita T."/>
            <person name="Gramzow L."/>
            <person name="Gutensohn M."/>
            <person name="Harholt J."/>
            <person name="Hattori M."/>
            <person name="Heyl A."/>
            <person name="Hirai T."/>
            <person name="Hiwatashi Y."/>
            <person name="Ishikawa M."/>
            <person name="Iwata M."/>
            <person name="Karol K.G."/>
            <person name="Koehler B."/>
            <person name="Kolukisaoglu U."/>
            <person name="Kubo M."/>
            <person name="Kurata T."/>
            <person name="Lalonde S."/>
            <person name="Li K."/>
            <person name="Li Y."/>
            <person name="Litt A."/>
            <person name="Lyons E."/>
            <person name="Manning G."/>
            <person name="Maruyama T."/>
            <person name="Michael T.P."/>
            <person name="Mikami K."/>
            <person name="Miyazaki S."/>
            <person name="Morinaga S."/>
            <person name="Murata T."/>
            <person name="Mueller-Roeber B."/>
            <person name="Nelson D.R."/>
            <person name="Obara M."/>
            <person name="Oguri Y."/>
            <person name="Olmstead R.G."/>
            <person name="Onodera N."/>
            <person name="Petersen B.L."/>
            <person name="Pils B."/>
            <person name="Prigge M."/>
            <person name="Rensing S.A."/>
            <person name="Riano-Pachon D.M."/>
            <person name="Roberts A.W."/>
            <person name="Sato Y."/>
            <person name="Scheller H.V."/>
            <person name="Schulz B."/>
            <person name="Schulz C."/>
            <person name="Shakirov E.V."/>
            <person name="Shibagaki N."/>
            <person name="Shinohara N."/>
            <person name="Shippen D.E."/>
            <person name="Soerensen I."/>
            <person name="Sotooka R."/>
            <person name="Sugimoto N."/>
            <person name="Sugita M."/>
            <person name="Sumikawa N."/>
            <person name="Tanurdzic M."/>
            <person name="Theissen G."/>
            <person name="Ulvskov P."/>
            <person name="Wakazuki S."/>
            <person name="Weng J.K."/>
            <person name="Willats W.W."/>
            <person name="Wipf D."/>
            <person name="Wolf P.G."/>
            <person name="Yang L."/>
            <person name="Zimmer A.D."/>
            <person name="Zhu Q."/>
            <person name="Mitros T."/>
            <person name="Hellsten U."/>
            <person name="Loque D."/>
            <person name="Otillar R."/>
            <person name="Salamov A."/>
            <person name="Schmutz J."/>
            <person name="Shapiro H."/>
            <person name="Lindquist E."/>
            <person name="Lucas S."/>
            <person name="Rokhsar D."/>
            <person name="Grigoriev I.V."/>
        </authorList>
    </citation>
    <scope>NUCLEOTIDE SEQUENCE [LARGE SCALE GENOMIC DNA]</scope>
</reference>
<organism evidence="4">
    <name type="scientific">Selaginella moellendorffii</name>
    <name type="common">Spikemoss</name>
    <dbReference type="NCBI Taxonomy" id="88036"/>
    <lineage>
        <taxon>Eukaryota</taxon>
        <taxon>Viridiplantae</taxon>
        <taxon>Streptophyta</taxon>
        <taxon>Embryophyta</taxon>
        <taxon>Tracheophyta</taxon>
        <taxon>Lycopodiopsida</taxon>
        <taxon>Selaginellales</taxon>
        <taxon>Selaginellaceae</taxon>
        <taxon>Selaginella</taxon>
    </lineage>
</organism>
<evidence type="ECO:0000313" key="3">
    <source>
        <dbReference type="EMBL" id="EFJ27168.1"/>
    </source>
</evidence>
<name>D8RK41_SELML</name>
<evidence type="ECO:0000259" key="2">
    <source>
        <dbReference type="Pfam" id="PF26578"/>
    </source>
</evidence>
<dbReference type="Gramene" id="EFJ27168">
    <property type="protein sequence ID" value="EFJ27168"/>
    <property type="gene ID" value="SELMODRAFT_412115"/>
</dbReference>
<feature type="domain" description="GPI-anchored protein LLG1-like" evidence="2">
    <location>
        <begin position="47"/>
        <end position="119"/>
    </location>
</feature>
<dbReference type="HOGENOM" id="CLU_2042094_0_0_1"/>
<gene>
    <name evidence="3" type="ORF">SELMODRAFT_412115</name>
</gene>
<feature type="signal peptide" evidence="1">
    <location>
        <begin position="1"/>
        <end position="22"/>
    </location>
</feature>
<proteinExistence type="predicted"/>
<dbReference type="OrthoDB" id="585255at2759"/>
<evidence type="ECO:0000313" key="4">
    <source>
        <dbReference type="Proteomes" id="UP000001514"/>
    </source>
</evidence>
<dbReference type="InterPro" id="IPR058888">
    <property type="entry name" value="LLG1-like"/>
</dbReference>